<dbReference type="RefSeq" id="WP_196823701.1">
    <property type="nucleotide sequence ID" value="NZ_CP046980.1"/>
</dbReference>
<proteinExistence type="predicted"/>
<dbReference type="AlphaFoldDB" id="A0A931GVC1"/>
<keyword evidence="2" id="KW-1185">Reference proteome</keyword>
<sequence>MGTLNAKSNRNHRSADMDMYDPSGFVYKVPEDAEVGFDYPDDLGHGQLLNVRMSYQEQPWRYVDFAFNHYLAEHHELNRTGEEIDVARIDCCENSIHRHQFFRSQREQEKHFYHQFSEQTCTEDCIELINDMYDKCYREMVEDYRQHYTDWRDK</sequence>
<evidence type="ECO:0000313" key="2">
    <source>
        <dbReference type="Proteomes" id="UP000658613"/>
    </source>
</evidence>
<organism evidence="1 2">
    <name type="scientific">Corynebacterium aquatimens</name>
    <dbReference type="NCBI Taxonomy" id="1190508"/>
    <lineage>
        <taxon>Bacteria</taxon>
        <taxon>Bacillati</taxon>
        <taxon>Actinomycetota</taxon>
        <taxon>Actinomycetes</taxon>
        <taxon>Mycobacteriales</taxon>
        <taxon>Corynebacteriaceae</taxon>
        <taxon>Corynebacterium</taxon>
    </lineage>
</organism>
<gene>
    <name evidence="1" type="ORF">IW254_000035</name>
</gene>
<name>A0A931GVC1_9CORY</name>
<dbReference type="Proteomes" id="UP000658613">
    <property type="component" value="Unassembled WGS sequence"/>
</dbReference>
<evidence type="ECO:0000313" key="1">
    <source>
        <dbReference type="EMBL" id="MBG6121066.1"/>
    </source>
</evidence>
<reference evidence="1" key="1">
    <citation type="submission" date="2020-11" db="EMBL/GenBank/DDBJ databases">
        <title>Sequencing the genomes of 1000 actinobacteria strains.</title>
        <authorList>
            <person name="Klenk H.-P."/>
        </authorList>
    </citation>
    <scope>NUCLEOTIDE SEQUENCE</scope>
    <source>
        <strain evidence="1">DSM 45632</strain>
    </source>
</reference>
<protein>
    <submittedName>
        <fullName evidence="1">Uncharacterized protein</fullName>
    </submittedName>
</protein>
<accession>A0A931GVC1</accession>
<dbReference type="EMBL" id="JADOUE010000001">
    <property type="protein sequence ID" value="MBG6121066.1"/>
    <property type="molecule type" value="Genomic_DNA"/>
</dbReference>
<comment type="caution">
    <text evidence="1">The sequence shown here is derived from an EMBL/GenBank/DDBJ whole genome shotgun (WGS) entry which is preliminary data.</text>
</comment>